<dbReference type="GO" id="GO:0022857">
    <property type="term" value="F:transmembrane transporter activity"/>
    <property type="evidence" value="ECO:0007669"/>
    <property type="project" value="TreeGrafter"/>
</dbReference>
<feature type="transmembrane region" description="Helical" evidence="6">
    <location>
        <begin position="333"/>
        <end position="356"/>
    </location>
</feature>
<dbReference type="GO" id="GO:0005886">
    <property type="term" value="C:plasma membrane"/>
    <property type="evidence" value="ECO:0007669"/>
    <property type="project" value="UniProtKB-SubCell"/>
</dbReference>
<feature type="domain" description="MacB-like periplasmic core" evidence="8">
    <location>
        <begin position="434"/>
        <end position="637"/>
    </location>
</feature>
<feature type="transmembrane region" description="Helical" evidence="6">
    <location>
        <begin position="282"/>
        <end position="304"/>
    </location>
</feature>
<dbReference type="Proteomes" id="UP000220133">
    <property type="component" value="Chromosome"/>
</dbReference>
<evidence type="ECO:0000256" key="1">
    <source>
        <dbReference type="ARBA" id="ARBA00004651"/>
    </source>
</evidence>
<organism evidence="9 10">
    <name type="scientific">Chitinophaga caeni</name>
    <dbReference type="NCBI Taxonomy" id="2029983"/>
    <lineage>
        <taxon>Bacteria</taxon>
        <taxon>Pseudomonadati</taxon>
        <taxon>Bacteroidota</taxon>
        <taxon>Chitinophagia</taxon>
        <taxon>Chitinophagales</taxon>
        <taxon>Chitinophagaceae</taxon>
        <taxon>Chitinophaga</taxon>
    </lineage>
</organism>
<dbReference type="OrthoDB" id="5933722at2"/>
<dbReference type="PANTHER" id="PTHR30572:SF18">
    <property type="entry name" value="ABC-TYPE MACROLIDE FAMILY EXPORT SYSTEM PERMEASE COMPONENT 2"/>
    <property type="match status" value="1"/>
</dbReference>
<evidence type="ECO:0000259" key="8">
    <source>
        <dbReference type="Pfam" id="PF12704"/>
    </source>
</evidence>
<gene>
    <name evidence="9" type="ORF">COR50_12215</name>
</gene>
<dbReference type="InterPro" id="IPR003838">
    <property type="entry name" value="ABC3_permease_C"/>
</dbReference>
<feature type="transmembrane region" description="Helical" evidence="6">
    <location>
        <begin position="754"/>
        <end position="774"/>
    </location>
</feature>
<dbReference type="PANTHER" id="PTHR30572">
    <property type="entry name" value="MEMBRANE COMPONENT OF TRANSPORTER-RELATED"/>
    <property type="match status" value="1"/>
</dbReference>
<feature type="transmembrane region" description="Helical" evidence="6">
    <location>
        <begin position="420"/>
        <end position="444"/>
    </location>
</feature>
<evidence type="ECO:0000256" key="3">
    <source>
        <dbReference type="ARBA" id="ARBA00022692"/>
    </source>
</evidence>
<dbReference type="InterPro" id="IPR025857">
    <property type="entry name" value="MacB_PCD"/>
</dbReference>
<proteinExistence type="predicted"/>
<evidence type="ECO:0000256" key="5">
    <source>
        <dbReference type="ARBA" id="ARBA00023136"/>
    </source>
</evidence>
<evidence type="ECO:0000256" key="6">
    <source>
        <dbReference type="SAM" id="Phobius"/>
    </source>
</evidence>
<keyword evidence="3 6" id="KW-0812">Transmembrane</keyword>
<keyword evidence="5 6" id="KW-0472">Membrane</keyword>
<dbReference type="AlphaFoldDB" id="A0A291QVA2"/>
<accession>A0A291QVA2</accession>
<feature type="domain" description="ABC3 transporter permease C-terminal" evidence="7">
    <location>
        <begin position="290"/>
        <end position="402"/>
    </location>
</feature>
<evidence type="ECO:0000313" key="10">
    <source>
        <dbReference type="Proteomes" id="UP000220133"/>
    </source>
</evidence>
<feature type="transmembrane region" description="Helical" evidence="6">
    <location>
        <begin position="706"/>
        <end position="734"/>
    </location>
</feature>
<evidence type="ECO:0000256" key="2">
    <source>
        <dbReference type="ARBA" id="ARBA00022475"/>
    </source>
</evidence>
<keyword evidence="4 6" id="KW-1133">Transmembrane helix</keyword>
<name>A0A291QVA2_9BACT</name>
<feature type="domain" description="MacB-like periplasmic core" evidence="8">
    <location>
        <begin position="20"/>
        <end position="240"/>
    </location>
</feature>
<protein>
    <recommendedName>
        <fullName evidence="11">ABC transporter permease</fullName>
    </recommendedName>
</protein>
<sequence length="793" mass="89737">MFWNNLIITYRNLKNSKWYTFINISGLAIGLASSILLLLYIFNQWNYNQSFQNIDRTYAVIKHYMPPGQEPSTSWSQPNVLGPTLAQEYPEIASFTRHTFNWTTLFTYKETGIKGAGPFVDSAFLEMFDVKLIKKATSDIFEDPNSIIISSEFAKRIFKDEDPLNKIIKRQDQDALKVVGVYEPFTKNSFLAGTDFLLPWKYFEQTTPYIKEANWGNFNYDTYLVLKPNVDYKEFNKKIKYFIDKHSDDAGEETITALFPLSKKYLYGKFVNGKSVGGRIDLIRLLLILTMGILVIACINFMNLSTARSEKRAKEVGIRKSIGASRVSLTRQFLVESILLSFCSCLLAILIVLLVLPYFNRLLSLQLILPFTRPGFWLGLVGLILFTGFLAGSYPAIYLSSFKPIEVLKNRIKKGKNRFSLRQVLVITQFTFAVGLIVCSIIIFNQVNYIKNLPMGYDNKQIIQVDIEGATENDGQAELVKQRILDEGAATSVCITSNNVSRESSSTWGVEWSGMKEDQKLTVFQQVACSDDFVKTFGMQLTAGRDFEKSHKSDSTAVILNDAAVKTMGFQDPIGQTIKWQGENRTVIGVIKNFTLGSPYEQQNPLIVGYRPDWRSLFNIKLPSNLSTSQALSKIEKIFKEVNPAYPFEYRFIDKQFEMKFINETLLGDLVKIFGSLAIIISCLGLFGLAAFSAEQRTKEIGVRKVLGASVNSIVVLLSGNFIKLVIVSNIIGWGLSYWAMHNWLQQFTFKTGIHLWEFAVTGVLSILIAILTVSTQAIRAAWMNPVKSLKSE</sequence>
<dbReference type="RefSeq" id="WP_098194242.1">
    <property type="nucleotide sequence ID" value="NZ_CP023777.1"/>
</dbReference>
<dbReference type="KEGG" id="cbae:COR50_12215"/>
<feature type="transmembrane region" description="Helical" evidence="6">
    <location>
        <begin position="673"/>
        <end position="694"/>
    </location>
</feature>
<keyword evidence="2" id="KW-1003">Cell membrane</keyword>
<comment type="subcellular location">
    <subcellularLocation>
        <location evidence="1">Cell membrane</location>
        <topology evidence="1">Multi-pass membrane protein</topology>
    </subcellularLocation>
</comment>
<reference evidence="9 10" key="1">
    <citation type="submission" date="2017-10" db="EMBL/GenBank/DDBJ databases">
        <title>Paenichitinophaga pekingensis gen. nov., sp. nov., isolated from activated sludge.</title>
        <authorList>
            <person name="Jin D."/>
            <person name="Kong X."/>
            <person name="Deng Y."/>
            <person name="Bai Z."/>
        </authorList>
    </citation>
    <scope>NUCLEOTIDE SEQUENCE [LARGE SCALE GENOMIC DNA]</scope>
    <source>
        <strain evidence="9 10">13</strain>
    </source>
</reference>
<evidence type="ECO:0000256" key="4">
    <source>
        <dbReference type="ARBA" id="ARBA00022989"/>
    </source>
</evidence>
<evidence type="ECO:0000259" key="7">
    <source>
        <dbReference type="Pfam" id="PF02687"/>
    </source>
</evidence>
<feature type="domain" description="ABC3 transporter permease C-terminal" evidence="7">
    <location>
        <begin position="673"/>
        <end position="786"/>
    </location>
</feature>
<dbReference type="EMBL" id="CP023777">
    <property type="protein sequence ID" value="ATL47865.1"/>
    <property type="molecule type" value="Genomic_DNA"/>
</dbReference>
<dbReference type="Pfam" id="PF12704">
    <property type="entry name" value="MacB_PCD"/>
    <property type="match status" value="2"/>
</dbReference>
<feature type="transmembrane region" description="Helical" evidence="6">
    <location>
        <begin position="376"/>
        <end position="399"/>
    </location>
</feature>
<dbReference type="Pfam" id="PF02687">
    <property type="entry name" value="FtsX"/>
    <property type="match status" value="2"/>
</dbReference>
<evidence type="ECO:0000313" key="9">
    <source>
        <dbReference type="EMBL" id="ATL47865.1"/>
    </source>
</evidence>
<feature type="transmembrane region" description="Helical" evidence="6">
    <location>
        <begin position="21"/>
        <end position="42"/>
    </location>
</feature>
<evidence type="ECO:0008006" key="11">
    <source>
        <dbReference type="Google" id="ProtNLM"/>
    </source>
</evidence>
<keyword evidence="10" id="KW-1185">Reference proteome</keyword>
<dbReference type="InterPro" id="IPR050250">
    <property type="entry name" value="Macrolide_Exporter_MacB"/>
</dbReference>